<dbReference type="NCBIfam" id="NF047420">
    <property type="entry name" value="EF_P_mod_YmfI"/>
    <property type="match status" value="1"/>
</dbReference>
<evidence type="ECO:0000256" key="1">
    <source>
        <dbReference type="ARBA" id="ARBA00006484"/>
    </source>
</evidence>
<comment type="similarity">
    <text evidence="1">Belongs to the short-chain dehydrogenases/reductases (SDR) family.</text>
</comment>
<dbReference type="CDD" id="cd05233">
    <property type="entry name" value="SDR_c"/>
    <property type="match status" value="1"/>
</dbReference>
<dbReference type="OrthoDB" id="9803333at2"/>
<dbReference type="SUPFAM" id="SSF51735">
    <property type="entry name" value="NAD(P)-binding Rossmann-fold domains"/>
    <property type="match status" value="1"/>
</dbReference>
<dbReference type="PATRIC" id="fig|89059.3.peg.324"/>
<dbReference type="Pfam" id="PF00106">
    <property type="entry name" value="adh_short"/>
    <property type="match status" value="1"/>
</dbReference>
<accession>A0A0R2KIZ7</accession>
<dbReference type="Gene3D" id="3.40.50.720">
    <property type="entry name" value="NAD(P)-binding Rossmann-like Domain"/>
    <property type="match status" value="1"/>
</dbReference>
<evidence type="ECO:0000313" key="2">
    <source>
        <dbReference type="EMBL" id="KRN86890.1"/>
    </source>
</evidence>
<gene>
    <name evidence="2" type="ORF">IV43_GL000319</name>
</gene>
<dbReference type="PANTHER" id="PTHR42879">
    <property type="entry name" value="3-OXOACYL-(ACYL-CARRIER-PROTEIN) REDUCTASE"/>
    <property type="match status" value="1"/>
</dbReference>
<dbReference type="EMBL" id="JQBK01000012">
    <property type="protein sequence ID" value="KRN86890.1"/>
    <property type="molecule type" value="Genomic_DNA"/>
</dbReference>
<dbReference type="RefSeq" id="WP_010499006.1">
    <property type="nucleotide sequence ID" value="NZ_JQBK01000012.1"/>
</dbReference>
<dbReference type="STRING" id="89059.LAC1533_1544"/>
<organism evidence="2 3">
    <name type="scientific">Ligilactobacillus acidipiscis</name>
    <dbReference type="NCBI Taxonomy" id="89059"/>
    <lineage>
        <taxon>Bacteria</taxon>
        <taxon>Bacillati</taxon>
        <taxon>Bacillota</taxon>
        <taxon>Bacilli</taxon>
        <taxon>Lactobacillales</taxon>
        <taxon>Lactobacillaceae</taxon>
        <taxon>Ligilactobacillus</taxon>
    </lineage>
</organism>
<dbReference type="PANTHER" id="PTHR42879:SF2">
    <property type="entry name" value="3-OXOACYL-[ACYL-CARRIER-PROTEIN] REDUCTASE FABG"/>
    <property type="match status" value="1"/>
</dbReference>
<comment type="caution">
    <text evidence="2">The sequence shown here is derived from an EMBL/GenBank/DDBJ whole genome shotgun (WGS) entry which is preliminary data.</text>
</comment>
<reference evidence="2 3" key="1">
    <citation type="journal article" date="2015" name="Genome Announc.">
        <title>Expanding the biotechnology potential of lactobacilli through comparative genomics of 213 strains and associated genera.</title>
        <authorList>
            <person name="Sun Z."/>
            <person name="Harris H.M."/>
            <person name="McCann A."/>
            <person name="Guo C."/>
            <person name="Argimon S."/>
            <person name="Zhang W."/>
            <person name="Yang X."/>
            <person name="Jeffery I.B."/>
            <person name="Cooney J.C."/>
            <person name="Kagawa T.F."/>
            <person name="Liu W."/>
            <person name="Song Y."/>
            <person name="Salvetti E."/>
            <person name="Wrobel A."/>
            <person name="Rasinkangas P."/>
            <person name="Parkhill J."/>
            <person name="Rea M.C."/>
            <person name="O'Sullivan O."/>
            <person name="Ritari J."/>
            <person name="Douillard F.P."/>
            <person name="Paul Ross R."/>
            <person name="Yang R."/>
            <person name="Briner A.E."/>
            <person name="Felis G.E."/>
            <person name="de Vos W.M."/>
            <person name="Barrangou R."/>
            <person name="Klaenhammer T.R."/>
            <person name="Caufield P.W."/>
            <person name="Cui Y."/>
            <person name="Zhang H."/>
            <person name="O'Toole P.W."/>
        </authorList>
    </citation>
    <scope>NUCLEOTIDE SEQUENCE [LARGE SCALE GENOMIC DNA]</scope>
    <source>
        <strain evidence="2 3">DSM 15353</strain>
    </source>
</reference>
<name>A0A0R2KIZ7_9LACO</name>
<sequence>MQWALILGASGDIGKQTAVDLAKAGWSLYLHYFKGKQTAVKLQKQLHERYPDQDFLLIQADLSQNSSVSQIISQLFSLNAVIFAQGMTDYGLFAEADPQALSKMLTMQVELPLQLIQSVQDKLALLGQGRVVFVGSVYGGAGSAMEVGYSTVKGALSAFASAYSKEVASLGITVNVIAPGAVSTRMNMTFSAAERAEVAAEIPAGYFAQTSEISYWIKALLDKQAGYLTGQTIYVTGGWLK</sequence>
<dbReference type="InterPro" id="IPR036291">
    <property type="entry name" value="NAD(P)-bd_dom_sf"/>
</dbReference>
<dbReference type="AlphaFoldDB" id="A0A0R2KIZ7"/>
<evidence type="ECO:0000313" key="3">
    <source>
        <dbReference type="Proteomes" id="UP000051491"/>
    </source>
</evidence>
<dbReference type="InterPro" id="IPR002347">
    <property type="entry name" value="SDR_fam"/>
</dbReference>
<proteinExistence type="inferred from homology"/>
<protein>
    <submittedName>
        <fullName evidence="2">3-oxoacyl-acyl carrier protein reductase</fullName>
    </submittedName>
</protein>
<dbReference type="Proteomes" id="UP000051491">
    <property type="component" value="Unassembled WGS sequence"/>
</dbReference>
<dbReference type="InterPro" id="IPR050259">
    <property type="entry name" value="SDR"/>
</dbReference>
<dbReference type="PRINTS" id="PR00081">
    <property type="entry name" value="GDHRDH"/>
</dbReference>